<dbReference type="SMART" id="SM00767">
    <property type="entry name" value="DCD"/>
    <property type="match status" value="1"/>
</dbReference>
<accession>A0ABQ7U737</accession>
<dbReference type="PROSITE" id="PS51222">
    <property type="entry name" value="DCD"/>
    <property type="match status" value="1"/>
</dbReference>
<organism evidence="2 3">
    <name type="scientific">Solanum tuberosum</name>
    <name type="common">Potato</name>
    <dbReference type="NCBI Taxonomy" id="4113"/>
    <lineage>
        <taxon>Eukaryota</taxon>
        <taxon>Viridiplantae</taxon>
        <taxon>Streptophyta</taxon>
        <taxon>Embryophyta</taxon>
        <taxon>Tracheophyta</taxon>
        <taxon>Spermatophyta</taxon>
        <taxon>Magnoliopsida</taxon>
        <taxon>eudicotyledons</taxon>
        <taxon>Gunneridae</taxon>
        <taxon>Pentapetalae</taxon>
        <taxon>asterids</taxon>
        <taxon>lamiids</taxon>
        <taxon>Solanales</taxon>
        <taxon>Solanaceae</taxon>
        <taxon>Solanoideae</taxon>
        <taxon>Solaneae</taxon>
        <taxon>Solanum</taxon>
    </lineage>
</organism>
<dbReference type="Pfam" id="PF10539">
    <property type="entry name" value="Dev_Cell_Death"/>
    <property type="match status" value="1"/>
</dbReference>
<dbReference type="Proteomes" id="UP000826656">
    <property type="component" value="Unassembled WGS sequence"/>
</dbReference>
<dbReference type="EMBL" id="JAIVGD010000023">
    <property type="protein sequence ID" value="KAH0742543.1"/>
    <property type="molecule type" value="Genomic_DNA"/>
</dbReference>
<name>A0ABQ7U737_SOLTU</name>
<dbReference type="InterPro" id="IPR013989">
    <property type="entry name" value="Dev_and_cell_death_domain"/>
</dbReference>
<evidence type="ECO:0000313" key="3">
    <source>
        <dbReference type="Proteomes" id="UP000826656"/>
    </source>
</evidence>
<keyword evidence="3" id="KW-1185">Reference proteome</keyword>
<protein>
    <recommendedName>
        <fullName evidence="1">DCD domain-containing protein</fullName>
    </recommendedName>
</protein>
<reference evidence="2 3" key="1">
    <citation type="journal article" date="2021" name="bioRxiv">
        <title>Chromosome-scale and haplotype-resolved genome assembly of a tetraploid potato cultivar.</title>
        <authorList>
            <person name="Sun H."/>
            <person name="Jiao W.-B."/>
            <person name="Krause K."/>
            <person name="Campoy J.A."/>
            <person name="Goel M."/>
            <person name="Folz-Donahue K."/>
            <person name="Kukat C."/>
            <person name="Huettel B."/>
            <person name="Schneeberger K."/>
        </authorList>
    </citation>
    <scope>NUCLEOTIDE SEQUENCE [LARGE SCALE GENOMIC DNA]</scope>
    <source>
        <strain evidence="2">SolTubOtavaFocal</strain>
        <tissue evidence="2">Leaves</tissue>
    </source>
</reference>
<sequence>MEGIWEWKKTPVKLIWWNLLVATVEERSTGKSTWVKILGLPLHLWLQNFLKAIGYLCGGWLETEEETTLRNHLKWARIKEDLKRPLFGIPPRYRDSVREITPGLPLFLYNDTTHQLHGIFEASSFGGSNIDPTAWEDKKCKGESRFPAQVRIYCVPYIADDSSSDISAWVFFEAETNIPQRAEIVAKAGSTSNCNNF</sequence>
<comment type="caution">
    <text evidence="2">The sequence shown here is derived from an EMBL/GenBank/DDBJ whole genome shotgun (WGS) entry which is preliminary data.</text>
</comment>
<dbReference type="PANTHER" id="PTHR46034">
    <property type="match status" value="1"/>
</dbReference>
<feature type="domain" description="DCD" evidence="1">
    <location>
        <begin position="64"/>
        <end position="197"/>
    </location>
</feature>
<proteinExistence type="predicted"/>
<evidence type="ECO:0000259" key="1">
    <source>
        <dbReference type="PROSITE" id="PS51222"/>
    </source>
</evidence>
<dbReference type="PANTHER" id="PTHR46034:SF12">
    <property type="entry name" value="B2 PROTEIN"/>
    <property type="match status" value="1"/>
</dbReference>
<evidence type="ECO:0000313" key="2">
    <source>
        <dbReference type="EMBL" id="KAH0742543.1"/>
    </source>
</evidence>
<gene>
    <name evidence="2" type="ORF">KY290_030536</name>
</gene>
<dbReference type="InterPro" id="IPR044832">
    <property type="entry name" value="NRP-like"/>
</dbReference>